<keyword evidence="1" id="KW-1133">Transmembrane helix</keyword>
<reference evidence="2 3" key="1">
    <citation type="journal article" date="2018" name="Nat. Genet.">
        <title>The Rosa genome provides new insights in the design of modern roses.</title>
        <authorList>
            <person name="Bendahmane M."/>
        </authorList>
    </citation>
    <scope>NUCLEOTIDE SEQUENCE [LARGE SCALE GENOMIC DNA]</scope>
    <source>
        <strain evidence="3">cv. Old Blush</strain>
    </source>
</reference>
<keyword evidence="3" id="KW-1185">Reference proteome</keyword>
<keyword evidence="1" id="KW-0812">Transmembrane</keyword>
<feature type="transmembrane region" description="Helical" evidence="1">
    <location>
        <begin position="56"/>
        <end position="77"/>
    </location>
</feature>
<dbReference type="EMBL" id="PDCK01000043">
    <property type="protein sequence ID" value="PRQ33536.1"/>
    <property type="molecule type" value="Genomic_DNA"/>
</dbReference>
<organism evidence="2 3">
    <name type="scientific">Rosa chinensis</name>
    <name type="common">China rose</name>
    <dbReference type="NCBI Taxonomy" id="74649"/>
    <lineage>
        <taxon>Eukaryota</taxon>
        <taxon>Viridiplantae</taxon>
        <taxon>Streptophyta</taxon>
        <taxon>Embryophyta</taxon>
        <taxon>Tracheophyta</taxon>
        <taxon>Spermatophyta</taxon>
        <taxon>Magnoliopsida</taxon>
        <taxon>eudicotyledons</taxon>
        <taxon>Gunneridae</taxon>
        <taxon>Pentapetalae</taxon>
        <taxon>rosids</taxon>
        <taxon>fabids</taxon>
        <taxon>Rosales</taxon>
        <taxon>Rosaceae</taxon>
        <taxon>Rosoideae</taxon>
        <taxon>Rosoideae incertae sedis</taxon>
        <taxon>Rosa</taxon>
    </lineage>
</organism>
<proteinExistence type="predicted"/>
<keyword evidence="1" id="KW-0472">Membrane</keyword>
<sequence length="85" mass="9958">MYNQMGKDNREPLFTITALFFFHSTHLLSLSLFPLFFSFEKRSQLFNKIRALSLSYSLSLSPEFLSFLLPVFVSVVIHSFRCDQI</sequence>
<evidence type="ECO:0000313" key="2">
    <source>
        <dbReference type="EMBL" id="PRQ33536.1"/>
    </source>
</evidence>
<dbReference type="Gramene" id="PRQ33536">
    <property type="protein sequence ID" value="PRQ33536"/>
    <property type="gene ID" value="RchiOBHm_Chr5g0058751"/>
</dbReference>
<evidence type="ECO:0000256" key="1">
    <source>
        <dbReference type="SAM" id="Phobius"/>
    </source>
</evidence>
<gene>
    <name evidence="2" type="ORF">RchiOBHm_Chr5g0058751</name>
</gene>
<dbReference type="AlphaFoldDB" id="A0A2P6QH76"/>
<evidence type="ECO:0000313" key="3">
    <source>
        <dbReference type="Proteomes" id="UP000238479"/>
    </source>
</evidence>
<feature type="transmembrane region" description="Helical" evidence="1">
    <location>
        <begin position="12"/>
        <end position="36"/>
    </location>
</feature>
<accession>A0A2P6QH76</accession>
<protein>
    <submittedName>
        <fullName evidence="2">Uncharacterized protein</fullName>
    </submittedName>
</protein>
<dbReference type="Proteomes" id="UP000238479">
    <property type="component" value="Chromosome 5"/>
</dbReference>
<name>A0A2P6QH76_ROSCH</name>
<comment type="caution">
    <text evidence="2">The sequence shown here is derived from an EMBL/GenBank/DDBJ whole genome shotgun (WGS) entry which is preliminary data.</text>
</comment>